<comment type="caution">
    <text evidence="4">The sequence shown here is derived from an EMBL/GenBank/DDBJ whole genome shotgun (WGS) entry which is preliminary data.</text>
</comment>
<proteinExistence type="predicted"/>
<dbReference type="InterPro" id="IPR036052">
    <property type="entry name" value="TrpB-like_PALP_sf"/>
</dbReference>
<dbReference type="Pfam" id="PF00291">
    <property type="entry name" value="PALP"/>
    <property type="match status" value="1"/>
</dbReference>
<dbReference type="PANTHER" id="PTHR10314">
    <property type="entry name" value="CYSTATHIONINE BETA-SYNTHASE"/>
    <property type="match status" value="1"/>
</dbReference>
<feature type="domain" description="Tryptophan synthase beta chain-like PALP" evidence="3">
    <location>
        <begin position="53"/>
        <end position="335"/>
    </location>
</feature>
<sequence>MFSRRRVERGVGGAVSVLLARRRSEYRLPLPCPGWCAVLTTAPAGGAPHLLRLLGQTPVAFVDAPMPFSHNGFHAKLEYLSPGGMKARAAVAMLQAARQRGELRPGATVVESTSGTLGVGLAFAGQALGHPVVLVVDRDIDRSMRTLLTAYGTTVEVVDQPHPVGGWQQARLDRLHQLLDRLPGAFWPDQYHNPDNVTGYRALADELVTQLDVADVLVCSVGTGGHSAGLARELRRHWPGLRLVGVDTVGSTIFGQPARPRLMRGLGSSIYPRNVDYRAFDEVHWIGPVEAVDSCRRLARTAFVTGGWSTGAVARVAAWISRMESGVRVVTVFPDGPHRYLDSIFDDAYCAAHGLLAPAPAHPIEIPHPYAVEVTRWSRCRTVLDPVAVAA</sequence>
<reference evidence="4" key="1">
    <citation type="submission" date="2020-11" db="EMBL/GenBank/DDBJ databases">
        <title>Isolation and identification of active actinomycetes.</title>
        <authorList>
            <person name="Sun X."/>
        </authorList>
    </citation>
    <scope>NUCLEOTIDE SEQUENCE</scope>
    <source>
        <strain evidence="4">NEAU-A11</strain>
    </source>
</reference>
<dbReference type="AlphaFoldDB" id="A0A931CAT7"/>
<dbReference type="CDD" id="cd01561">
    <property type="entry name" value="CBS_like"/>
    <property type="match status" value="1"/>
</dbReference>
<dbReference type="Gene3D" id="3.40.50.1100">
    <property type="match status" value="2"/>
</dbReference>
<dbReference type="SUPFAM" id="SSF53686">
    <property type="entry name" value="Tryptophan synthase beta subunit-like PLP-dependent enzymes"/>
    <property type="match status" value="1"/>
</dbReference>
<accession>A0A931CAT7</accession>
<keyword evidence="2" id="KW-0663">Pyridoxal phosphate</keyword>
<dbReference type="GO" id="GO:1901605">
    <property type="term" value="P:alpha-amino acid metabolic process"/>
    <property type="evidence" value="ECO:0007669"/>
    <property type="project" value="UniProtKB-ARBA"/>
</dbReference>
<evidence type="ECO:0000313" key="5">
    <source>
        <dbReference type="Proteomes" id="UP000598146"/>
    </source>
</evidence>
<dbReference type="EMBL" id="JADQTO010000022">
    <property type="protein sequence ID" value="MBG0566649.1"/>
    <property type="molecule type" value="Genomic_DNA"/>
</dbReference>
<dbReference type="Proteomes" id="UP000598146">
    <property type="component" value="Unassembled WGS sequence"/>
</dbReference>
<evidence type="ECO:0000256" key="2">
    <source>
        <dbReference type="ARBA" id="ARBA00022898"/>
    </source>
</evidence>
<name>A0A931CAT7_9ACTN</name>
<organism evidence="4 5">
    <name type="scientific">Actinoplanes aureus</name>
    <dbReference type="NCBI Taxonomy" id="2792083"/>
    <lineage>
        <taxon>Bacteria</taxon>
        <taxon>Bacillati</taxon>
        <taxon>Actinomycetota</taxon>
        <taxon>Actinomycetes</taxon>
        <taxon>Micromonosporales</taxon>
        <taxon>Micromonosporaceae</taxon>
        <taxon>Actinoplanes</taxon>
    </lineage>
</organism>
<keyword evidence="5" id="KW-1185">Reference proteome</keyword>
<evidence type="ECO:0000256" key="1">
    <source>
        <dbReference type="ARBA" id="ARBA00001933"/>
    </source>
</evidence>
<dbReference type="InterPro" id="IPR050214">
    <property type="entry name" value="Cys_Synth/Cystath_Beta-Synth"/>
</dbReference>
<evidence type="ECO:0000313" key="4">
    <source>
        <dbReference type="EMBL" id="MBG0566649.1"/>
    </source>
</evidence>
<gene>
    <name evidence="4" type="ORF">I4J89_34905</name>
</gene>
<dbReference type="InterPro" id="IPR001926">
    <property type="entry name" value="TrpB-like_PALP"/>
</dbReference>
<comment type="cofactor">
    <cofactor evidence="1">
        <name>pyridoxal 5'-phosphate</name>
        <dbReference type="ChEBI" id="CHEBI:597326"/>
    </cofactor>
</comment>
<protein>
    <submittedName>
        <fullName evidence="4">PLP-dependent cysteine synthase family protein</fullName>
    </submittedName>
</protein>
<evidence type="ECO:0000259" key="3">
    <source>
        <dbReference type="Pfam" id="PF00291"/>
    </source>
</evidence>